<keyword evidence="2" id="KW-1185">Reference proteome</keyword>
<comment type="caution">
    <text evidence="1">The sequence shown here is derived from an EMBL/GenBank/DDBJ whole genome shotgun (WGS) entry which is preliminary data.</text>
</comment>
<dbReference type="EMBL" id="JACCAS010000001">
    <property type="protein sequence ID" value="NYH24698.1"/>
    <property type="molecule type" value="Genomic_DNA"/>
</dbReference>
<dbReference type="RefSeq" id="WP_179744767.1">
    <property type="nucleotide sequence ID" value="NZ_JACCAS010000001.1"/>
</dbReference>
<dbReference type="Proteomes" id="UP000540929">
    <property type="component" value="Unassembled WGS sequence"/>
</dbReference>
<proteinExistence type="predicted"/>
<evidence type="ECO:0000313" key="2">
    <source>
        <dbReference type="Proteomes" id="UP000540929"/>
    </source>
</evidence>
<dbReference type="SUPFAM" id="SSF160719">
    <property type="entry name" value="gpW/gp25-like"/>
    <property type="match status" value="1"/>
</dbReference>
<evidence type="ECO:0000313" key="1">
    <source>
        <dbReference type="EMBL" id="NYH24698.1"/>
    </source>
</evidence>
<gene>
    <name evidence="1" type="ORF">GGD40_004177</name>
</gene>
<name>A0A7Y9WRQ2_9BURK</name>
<dbReference type="Pfam" id="PF10934">
    <property type="entry name" value="Sheath_initiator"/>
    <property type="match status" value="1"/>
</dbReference>
<dbReference type="Gene3D" id="3.10.450.40">
    <property type="match status" value="1"/>
</dbReference>
<dbReference type="InterPro" id="IPR020288">
    <property type="entry name" value="Sheath_initiator"/>
</dbReference>
<dbReference type="AlphaFoldDB" id="A0A7Y9WRQ2"/>
<organism evidence="1 2">
    <name type="scientific">Paraburkholderia bryophila</name>
    <dbReference type="NCBI Taxonomy" id="420952"/>
    <lineage>
        <taxon>Bacteria</taxon>
        <taxon>Pseudomonadati</taxon>
        <taxon>Pseudomonadota</taxon>
        <taxon>Betaproteobacteria</taxon>
        <taxon>Burkholderiales</taxon>
        <taxon>Burkholderiaceae</taxon>
        <taxon>Paraburkholderia</taxon>
    </lineage>
</organism>
<protein>
    <submittedName>
        <fullName evidence="1">Phage baseplate assembly protein W</fullName>
    </submittedName>
</protein>
<sequence>MPSIFDTPLTGFRYVQTQHGDTLQEFAARVMGDATNWAILIGMNNLVPPYLTDDPTQVTDGVVLNGSTLMIPAATPAPSTDVDDVFKTDVLLDADGFLAITENGDLATVSGSANLVQALENALDTDQGELIYHPKYGYRGRRLLGSKNGATAGLMAARYAKQTVAADSRISSVTSSTATVQGDAIATVVQAETVVGTKVPVATTI</sequence>
<accession>A0A7Y9WRQ2</accession>
<reference evidence="1 2" key="1">
    <citation type="submission" date="2020-07" db="EMBL/GenBank/DDBJ databases">
        <title>Exploring microbial biodiversity for novel pathways involved in the catabolism of aromatic compounds derived from lignin.</title>
        <authorList>
            <person name="Elkins J."/>
        </authorList>
    </citation>
    <scope>NUCLEOTIDE SEQUENCE [LARGE SCALE GENOMIC DNA]</scope>
    <source>
        <strain evidence="1 2">H2C3C</strain>
    </source>
</reference>